<dbReference type="PROSITE" id="PS51257">
    <property type="entry name" value="PROKAR_LIPOPROTEIN"/>
    <property type="match status" value="1"/>
</dbReference>
<reference evidence="5" key="1">
    <citation type="submission" date="2010-12" db="EMBL/GenBank/DDBJ databases">
        <title>Complete sequence of plasmid 2 of Asticcacaulis excentricus CB 48.</title>
        <authorList>
            <consortium name="US DOE Joint Genome Institute"/>
            <person name="Lucas S."/>
            <person name="Copeland A."/>
            <person name="Lapidus A."/>
            <person name="Cheng J.-F."/>
            <person name="Bruce D."/>
            <person name="Goodwin L."/>
            <person name="Pitluck S."/>
            <person name="Teshima H."/>
            <person name="Davenport K."/>
            <person name="Detter J.C."/>
            <person name="Han C."/>
            <person name="Tapia R."/>
            <person name="Land M."/>
            <person name="Hauser L."/>
            <person name="Jeffries C."/>
            <person name="Kyrpides N."/>
            <person name="Ivanova N."/>
            <person name="Ovchinnikova G."/>
            <person name="Brun Y.V."/>
            <person name="Woyke T."/>
        </authorList>
    </citation>
    <scope>NUCLEOTIDE SEQUENCE [LARGE SCALE GENOMIC DNA]</scope>
    <source>
        <strain evidence="5">ATCC 15261 / DSM 4724 / KCTC 12464 / NCIMB 9791 / VKM B-1370 / CB 48</strain>
        <plasmid evidence="5">pASTEX02</plasmid>
    </source>
</reference>
<dbReference type="HOGENOM" id="CLU_012817_14_2_5"/>
<dbReference type="Pfam" id="PF02321">
    <property type="entry name" value="OEP"/>
    <property type="match status" value="2"/>
</dbReference>
<dbReference type="PANTHER" id="PTHR30203">
    <property type="entry name" value="OUTER MEMBRANE CATION EFFLUX PROTEIN"/>
    <property type="match status" value="1"/>
</dbReference>
<feature type="chain" id="PRO_5003227116" evidence="3">
    <location>
        <begin position="34"/>
        <end position="436"/>
    </location>
</feature>
<comment type="similarity">
    <text evidence="1">Belongs to the outer membrane factor (OMF) (TC 1.B.17) family.</text>
</comment>
<feature type="coiled-coil region" evidence="2">
    <location>
        <begin position="128"/>
        <end position="178"/>
    </location>
</feature>
<sequence>MKSPHMRGNRAKRQLASAGLIAACLMVATPFWAAAQTTATTQSVPLSLAEAMTRAGTADPTVTATNRRLAAADANIRQAGVRPNPTVGIDAENFLGSNPYNGLNSAEFTLTYQQEMERKPKRQARVGAAAAEKELVRAEGRARTWEAMNTAQALWIEAVAAEAEIGVARERLKLAEQSHAEISRRVSAARDPLFAGSLSDTEVANARIAVDQAEAKARQLKLQLAALWGGGADFTLDAASLENTSALNAEPNLMETPDIEALRARQRASTAQIRVETTRRVQDPTFSAGIRYFRADGSAAFLVGGSIPLNRFNNNQGNIDRTRAEAEAASADIEVAERFRQRDIAAATIRMNNLAQEAKRIEAEVIPQAEKAVSQVREGFARGGFTYRDVIGAQQTLIEAKARRVEVLKSFQVEKAGRDRLAGQWVPLIPTDSTNP</sequence>
<dbReference type="PANTHER" id="PTHR30203:SF24">
    <property type="entry name" value="BLR4935 PROTEIN"/>
    <property type="match status" value="1"/>
</dbReference>
<dbReference type="KEGG" id="aex:Astex_3859"/>
<keyword evidence="3" id="KW-0732">Signal</keyword>
<evidence type="ECO:0000313" key="5">
    <source>
        <dbReference type="Proteomes" id="UP000001492"/>
    </source>
</evidence>
<proteinExistence type="inferred from homology"/>
<dbReference type="SUPFAM" id="SSF56954">
    <property type="entry name" value="Outer membrane efflux proteins (OEP)"/>
    <property type="match status" value="1"/>
</dbReference>
<keyword evidence="5" id="KW-1185">Reference proteome</keyword>
<evidence type="ECO:0000256" key="1">
    <source>
        <dbReference type="ARBA" id="ARBA00007613"/>
    </source>
</evidence>
<accession>E8RW44</accession>
<keyword evidence="2" id="KW-0175">Coiled coil</keyword>
<dbReference type="InterPro" id="IPR010131">
    <property type="entry name" value="MdtP/NodT-like"/>
</dbReference>
<evidence type="ECO:0000313" key="4">
    <source>
        <dbReference type="EMBL" id="ADU15466.1"/>
    </source>
</evidence>
<gene>
    <name evidence="4" type="ordered locus">Astex_3859</name>
</gene>
<dbReference type="AlphaFoldDB" id="E8RW44"/>
<dbReference type="GO" id="GO:0015562">
    <property type="term" value="F:efflux transmembrane transporter activity"/>
    <property type="evidence" value="ECO:0007669"/>
    <property type="project" value="InterPro"/>
</dbReference>
<protein>
    <submittedName>
        <fullName evidence="4">Outer membrane efflux protein</fullName>
    </submittedName>
</protein>
<geneLocation type="plasmid" evidence="4 5">
    <name>pASTEX02</name>
</geneLocation>
<dbReference type="Gene3D" id="1.20.1600.10">
    <property type="entry name" value="Outer membrane efflux proteins (OEP)"/>
    <property type="match status" value="1"/>
</dbReference>
<organism evidence="4 5">
    <name type="scientific">Asticcacaulis excentricus (strain ATCC 15261 / DSM 4724 / KCTC 12464 / NCIMB 9791 / VKM B-1370 / CB 48)</name>
    <dbReference type="NCBI Taxonomy" id="573065"/>
    <lineage>
        <taxon>Bacteria</taxon>
        <taxon>Pseudomonadati</taxon>
        <taxon>Pseudomonadota</taxon>
        <taxon>Alphaproteobacteria</taxon>
        <taxon>Caulobacterales</taxon>
        <taxon>Caulobacteraceae</taxon>
        <taxon>Asticcacaulis</taxon>
    </lineage>
</organism>
<evidence type="ECO:0000256" key="3">
    <source>
        <dbReference type="SAM" id="SignalP"/>
    </source>
</evidence>
<evidence type="ECO:0000256" key="2">
    <source>
        <dbReference type="SAM" id="Coils"/>
    </source>
</evidence>
<dbReference type="Proteomes" id="UP000001492">
    <property type="component" value="Plasmid pASTEX02"/>
</dbReference>
<feature type="signal peptide" evidence="3">
    <location>
        <begin position="1"/>
        <end position="33"/>
    </location>
</feature>
<dbReference type="InterPro" id="IPR003423">
    <property type="entry name" value="OMP_efflux"/>
</dbReference>
<dbReference type="EMBL" id="CP002398">
    <property type="protein sequence ID" value="ADU15466.1"/>
    <property type="molecule type" value="Genomic_DNA"/>
</dbReference>
<keyword evidence="4" id="KW-0614">Plasmid</keyword>
<name>E8RW44_ASTEC</name>
<dbReference type="RefSeq" id="WP_013481279.1">
    <property type="nucleotide sequence ID" value="NC_014819.1"/>
</dbReference>